<accession>A0A8H6WPW1</accession>
<dbReference type="EMBL" id="JACAZH010000099">
    <property type="protein sequence ID" value="KAF7326504.1"/>
    <property type="molecule type" value="Genomic_DNA"/>
</dbReference>
<sequence length="321" mass="35462">MLRCLPSPTFRASNVFTLAFIFSSSYTDNAAVWAGLDASPAFGSTYLPTSVGDNPQLRLTTSRTMSRQYGPDGVDVDYEDFAAVETAGTAVAWQYILTHAPVAPWFSPGLWAGNAYLGAELRVFFFISKSILLSLVLQPRRQRIHYLRWAPDHVLEHVAPNPPYSRSPPTVCRLNKLVIGKPATTADAGSGYMDPATLSACLVQAVAQGWSAGAMTWQYPNGGSAWITEVRSGAFPVGYHDHDYGEDHVYNYHVDDQDDIYDHVHHVDAHHHHVYLHNLDQHQHFPPAPAAPALPLGPAMSRTTRDRPSLAPADCDRMELR</sequence>
<dbReference type="GO" id="GO:0016787">
    <property type="term" value="F:hydrolase activity"/>
    <property type="evidence" value="ECO:0007669"/>
    <property type="project" value="UniProtKB-KW"/>
</dbReference>
<evidence type="ECO:0000313" key="3">
    <source>
        <dbReference type="Proteomes" id="UP000623467"/>
    </source>
</evidence>
<dbReference type="Proteomes" id="UP000623467">
    <property type="component" value="Unassembled WGS sequence"/>
</dbReference>
<dbReference type="AlphaFoldDB" id="A0A8H6WPW1"/>
<organism evidence="2 3">
    <name type="scientific">Mycena sanguinolenta</name>
    <dbReference type="NCBI Taxonomy" id="230812"/>
    <lineage>
        <taxon>Eukaryota</taxon>
        <taxon>Fungi</taxon>
        <taxon>Dikarya</taxon>
        <taxon>Basidiomycota</taxon>
        <taxon>Agaricomycotina</taxon>
        <taxon>Agaricomycetes</taxon>
        <taxon>Agaricomycetidae</taxon>
        <taxon>Agaricales</taxon>
        <taxon>Marasmiineae</taxon>
        <taxon>Mycenaceae</taxon>
        <taxon>Mycena</taxon>
    </lineage>
</organism>
<proteinExistence type="predicted"/>
<feature type="compositionally biased region" description="Basic and acidic residues" evidence="1">
    <location>
        <begin position="303"/>
        <end position="321"/>
    </location>
</feature>
<evidence type="ECO:0000256" key="1">
    <source>
        <dbReference type="SAM" id="MobiDB-lite"/>
    </source>
</evidence>
<gene>
    <name evidence="2" type="ORF">MSAN_02507200</name>
</gene>
<dbReference type="OrthoDB" id="3012298at2759"/>
<comment type="caution">
    <text evidence="2">The sequence shown here is derived from an EMBL/GenBank/DDBJ whole genome shotgun (WGS) entry which is preliminary data.</text>
</comment>
<reference evidence="2" key="1">
    <citation type="submission" date="2020-05" db="EMBL/GenBank/DDBJ databases">
        <title>Mycena genomes resolve the evolution of fungal bioluminescence.</title>
        <authorList>
            <person name="Tsai I.J."/>
        </authorList>
    </citation>
    <scope>NUCLEOTIDE SEQUENCE</scope>
    <source>
        <strain evidence="2">160909Yilan</strain>
    </source>
</reference>
<protein>
    <submittedName>
        <fullName evidence="2">Glycoside hydrolase</fullName>
    </submittedName>
</protein>
<keyword evidence="2" id="KW-0378">Hydrolase</keyword>
<dbReference type="SUPFAM" id="SSF51445">
    <property type="entry name" value="(Trans)glycosidases"/>
    <property type="match status" value="1"/>
</dbReference>
<evidence type="ECO:0000313" key="2">
    <source>
        <dbReference type="EMBL" id="KAF7326504.1"/>
    </source>
</evidence>
<keyword evidence="3" id="KW-1185">Reference proteome</keyword>
<feature type="region of interest" description="Disordered" evidence="1">
    <location>
        <begin position="286"/>
        <end position="321"/>
    </location>
</feature>
<dbReference type="InterPro" id="IPR017853">
    <property type="entry name" value="GH"/>
</dbReference>
<name>A0A8H6WPW1_9AGAR</name>
<dbReference type="Gene3D" id="3.20.20.80">
    <property type="entry name" value="Glycosidases"/>
    <property type="match status" value="1"/>
</dbReference>